<evidence type="ECO:0000256" key="7">
    <source>
        <dbReference type="ARBA" id="ARBA00023002"/>
    </source>
</evidence>
<dbReference type="GO" id="GO:0035999">
    <property type="term" value="P:tetrahydrofolate interconversion"/>
    <property type="evidence" value="ECO:0007669"/>
    <property type="project" value="TreeGrafter"/>
</dbReference>
<evidence type="ECO:0000313" key="13">
    <source>
        <dbReference type="EMBL" id="BFP48491.1"/>
    </source>
</evidence>
<reference evidence="13" key="1">
    <citation type="submission" date="2024-07" db="EMBL/GenBank/DDBJ databases">
        <title>Complete genome sequences of cellulolytic bacteria, Kitasatospora sp. CMC57 and Streptomyces sp. CMC78, isolated from Japanese agricultural soil.</title>
        <authorList>
            <person name="Hashimoto T."/>
            <person name="Ito M."/>
            <person name="Iwamoto M."/>
            <person name="Fukahori D."/>
            <person name="Shoda T."/>
            <person name="Sakoda M."/>
            <person name="Morohoshi T."/>
            <person name="Mitsuboshi M."/>
            <person name="Nishizawa T."/>
        </authorList>
    </citation>
    <scope>NUCLEOTIDE SEQUENCE</scope>
    <source>
        <strain evidence="13">CMC57</strain>
    </source>
</reference>
<evidence type="ECO:0000256" key="5">
    <source>
        <dbReference type="ARBA" id="ARBA00022630"/>
    </source>
</evidence>
<evidence type="ECO:0000256" key="4">
    <source>
        <dbReference type="ARBA" id="ARBA00022605"/>
    </source>
</evidence>
<evidence type="ECO:0000256" key="8">
    <source>
        <dbReference type="ARBA" id="ARBA00023027"/>
    </source>
</evidence>
<dbReference type="InterPro" id="IPR004620">
    <property type="entry name" value="MTHF_reductase_bac"/>
</dbReference>
<organism evidence="13">
    <name type="scientific">Kitasatospora sp. CMC57</name>
    <dbReference type="NCBI Taxonomy" id="3231513"/>
    <lineage>
        <taxon>Bacteria</taxon>
        <taxon>Bacillati</taxon>
        <taxon>Actinomycetota</taxon>
        <taxon>Actinomycetes</taxon>
        <taxon>Kitasatosporales</taxon>
        <taxon>Streptomycetaceae</taxon>
        <taxon>Kitasatospora</taxon>
    </lineage>
</organism>
<dbReference type="GO" id="GO:0071949">
    <property type="term" value="F:FAD binding"/>
    <property type="evidence" value="ECO:0007669"/>
    <property type="project" value="TreeGrafter"/>
</dbReference>
<dbReference type="Pfam" id="PF02219">
    <property type="entry name" value="MTHFR"/>
    <property type="match status" value="1"/>
</dbReference>
<dbReference type="Gene3D" id="3.20.20.220">
    <property type="match status" value="1"/>
</dbReference>
<evidence type="ECO:0000256" key="6">
    <source>
        <dbReference type="ARBA" id="ARBA00022827"/>
    </source>
</evidence>
<comment type="similarity">
    <text evidence="3 12">Belongs to the methylenetetrahydrofolate reductase family.</text>
</comment>
<dbReference type="PANTHER" id="PTHR45754">
    <property type="entry name" value="METHYLENETETRAHYDROFOLATE REDUCTASE"/>
    <property type="match status" value="1"/>
</dbReference>
<comment type="pathway">
    <text evidence="10">Amino-acid biosynthesis; L-methionine biosynthesis via de novo pathway.</text>
</comment>
<accession>A0AB33K3V9</accession>
<proteinExistence type="inferred from homology"/>
<evidence type="ECO:0000256" key="2">
    <source>
        <dbReference type="ARBA" id="ARBA00004777"/>
    </source>
</evidence>
<dbReference type="PANTHER" id="PTHR45754:SF3">
    <property type="entry name" value="METHYLENETETRAHYDROFOLATE REDUCTASE (NADPH)"/>
    <property type="match status" value="1"/>
</dbReference>
<dbReference type="GO" id="GO:0009086">
    <property type="term" value="P:methionine biosynthetic process"/>
    <property type="evidence" value="ECO:0007669"/>
    <property type="project" value="UniProtKB-KW"/>
</dbReference>
<dbReference type="InterPro" id="IPR003171">
    <property type="entry name" value="Mehydrof_redctse-like"/>
</dbReference>
<name>A0AB33K3V9_9ACTN</name>
<keyword evidence="4" id="KW-0028">Amino-acid biosynthesis</keyword>
<keyword evidence="7 12" id="KW-0560">Oxidoreductase</keyword>
<evidence type="ECO:0000256" key="3">
    <source>
        <dbReference type="ARBA" id="ARBA00006743"/>
    </source>
</evidence>
<dbReference type="CDD" id="cd00537">
    <property type="entry name" value="MTHFR"/>
    <property type="match status" value="1"/>
</dbReference>
<comment type="catalytic activity">
    <reaction evidence="11">
        <text>(6S)-5-methyl-5,6,7,8-tetrahydrofolate + NAD(+) = (6R)-5,10-methylene-5,6,7,8-tetrahydrofolate + NADH + H(+)</text>
        <dbReference type="Rhea" id="RHEA:19821"/>
        <dbReference type="ChEBI" id="CHEBI:15378"/>
        <dbReference type="ChEBI" id="CHEBI:15636"/>
        <dbReference type="ChEBI" id="CHEBI:18608"/>
        <dbReference type="ChEBI" id="CHEBI:57540"/>
        <dbReference type="ChEBI" id="CHEBI:57945"/>
        <dbReference type="EC" id="1.5.1.54"/>
    </reaction>
    <physiologicalReaction direction="right-to-left" evidence="11">
        <dbReference type="Rhea" id="RHEA:19823"/>
    </physiologicalReaction>
</comment>
<keyword evidence="8" id="KW-0520">NAD</keyword>
<keyword evidence="6 12" id="KW-0274">FAD</keyword>
<comment type="pathway">
    <text evidence="2 12">One-carbon metabolism; tetrahydrofolate interconversion.</text>
</comment>
<dbReference type="SUPFAM" id="SSF51730">
    <property type="entry name" value="FAD-linked oxidoreductase"/>
    <property type="match status" value="1"/>
</dbReference>
<evidence type="ECO:0000256" key="9">
    <source>
        <dbReference type="ARBA" id="ARBA00023167"/>
    </source>
</evidence>
<dbReference type="NCBIfam" id="TIGR00676">
    <property type="entry name" value="fadh2"/>
    <property type="match status" value="1"/>
</dbReference>
<dbReference type="RefSeq" id="WP_407990703.1">
    <property type="nucleotide sequence ID" value="NZ_AP035881.2"/>
</dbReference>
<keyword evidence="9" id="KW-0486">Methionine biosynthesis</keyword>
<dbReference type="AlphaFoldDB" id="A0AB33K3V9"/>
<evidence type="ECO:0000256" key="10">
    <source>
        <dbReference type="ARBA" id="ARBA00034478"/>
    </source>
</evidence>
<dbReference type="InterPro" id="IPR029041">
    <property type="entry name" value="FAD-linked_oxidoreductase-like"/>
</dbReference>
<dbReference type="GO" id="GO:0106312">
    <property type="term" value="F:methylenetetrahydrofolate reductase (NADH) activity"/>
    <property type="evidence" value="ECO:0007669"/>
    <property type="project" value="UniProtKB-EC"/>
</dbReference>
<comment type="cofactor">
    <cofactor evidence="1 12">
        <name>FAD</name>
        <dbReference type="ChEBI" id="CHEBI:57692"/>
    </cofactor>
</comment>
<dbReference type="GO" id="GO:0005829">
    <property type="term" value="C:cytosol"/>
    <property type="evidence" value="ECO:0007669"/>
    <property type="project" value="InterPro"/>
</dbReference>
<sequence length="304" mass="33363">MALGIPSTRTDRAETVRDLLAAGDRSFSFEFMPPRTEAGESKLWDAIRRVESLDPNFVCMTYGAGGSSRGRTVDLVGRIATETTLTPVAHLTAVDHSVAELRNIIGQYADQGVRNVLAVRGDPPGDPEGEWVRHPQGVEYAYELVELIKGIGDFCVGVAAFPSMHPRSENWDDDIRNFVAKCRAGADYAITQMFFEVEDYLRLRDRVAAAGCSTPIIPEIMPVTNIRQLTRFPQLSGSAFPPELQSRFEAVAEDPAAVRAIGIEHATAMAERLLAEGAPGLHFITLNHSTATLEIYQNLGLHQR</sequence>
<dbReference type="EMBL" id="AP035881">
    <property type="protein sequence ID" value="BFP48491.1"/>
    <property type="molecule type" value="Genomic_DNA"/>
</dbReference>
<keyword evidence="5 12" id="KW-0285">Flavoprotein</keyword>
<evidence type="ECO:0000256" key="12">
    <source>
        <dbReference type="RuleBase" id="RU003862"/>
    </source>
</evidence>
<evidence type="ECO:0000256" key="11">
    <source>
        <dbReference type="ARBA" id="ARBA00048628"/>
    </source>
</evidence>
<dbReference type="EC" id="1.5.1.54" evidence="12"/>
<gene>
    <name evidence="13" type="primary">metF</name>
    <name evidence="13" type="ORF">KCMC57_48590</name>
</gene>
<protein>
    <recommendedName>
        <fullName evidence="12">Methylenetetrahydrofolate reductase</fullName>
        <ecNumber evidence="12">1.5.1.54</ecNumber>
    </recommendedName>
</protein>
<evidence type="ECO:0000256" key="1">
    <source>
        <dbReference type="ARBA" id="ARBA00001974"/>
    </source>
</evidence>